<dbReference type="AlphaFoldDB" id="A0AAW0I7I0"/>
<dbReference type="PANTHER" id="PTHR18887:SF2">
    <property type="entry name" value="GOLGIN SUBFAMILY B MEMBER 1"/>
    <property type="match status" value="1"/>
</dbReference>
<keyword evidence="2" id="KW-1133">Transmembrane helix</keyword>
<keyword evidence="2" id="KW-0472">Membrane</keyword>
<dbReference type="GO" id="GO:0005801">
    <property type="term" value="C:cis-Golgi network"/>
    <property type="evidence" value="ECO:0007669"/>
    <property type="project" value="TreeGrafter"/>
</dbReference>
<sequence>MQLSQLLEEKTTLSIQLSDTSQSLHESQQDSSDLFKHCAVLEKQVQELRAGPPNVAIPGAPQEMNPKKERNPETTGEPQPRLSEAQQQLDTTDQEMSALRNLLKEEQEQRLAIENALSLAEEQIRRLGQSQRVLARTPTTGACGSQETSVRIDIPASSCPRTRSGAGGKRVLRSLCRSRSRVPLLATIYFLTIHVLLILCFTGHL</sequence>
<gene>
    <name evidence="3" type="ORF">U0070_010383</name>
</gene>
<dbReference type="GO" id="GO:0005793">
    <property type="term" value="C:endoplasmic reticulum-Golgi intermediate compartment"/>
    <property type="evidence" value="ECO:0007669"/>
    <property type="project" value="TreeGrafter"/>
</dbReference>
<dbReference type="GO" id="GO:0016020">
    <property type="term" value="C:membrane"/>
    <property type="evidence" value="ECO:0007669"/>
    <property type="project" value="TreeGrafter"/>
</dbReference>
<dbReference type="PANTHER" id="PTHR18887">
    <property type="entry name" value="GOLGI-ASSOCIATED PROTEIN GCP360-RELATED"/>
    <property type="match status" value="1"/>
</dbReference>
<organism evidence="3 4">
    <name type="scientific">Myodes glareolus</name>
    <name type="common">Bank vole</name>
    <name type="synonym">Clethrionomys glareolus</name>
    <dbReference type="NCBI Taxonomy" id="447135"/>
    <lineage>
        <taxon>Eukaryota</taxon>
        <taxon>Metazoa</taxon>
        <taxon>Chordata</taxon>
        <taxon>Craniata</taxon>
        <taxon>Vertebrata</taxon>
        <taxon>Euteleostomi</taxon>
        <taxon>Mammalia</taxon>
        <taxon>Eutheria</taxon>
        <taxon>Euarchontoglires</taxon>
        <taxon>Glires</taxon>
        <taxon>Rodentia</taxon>
        <taxon>Myomorpha</taxon>
        <taxon>Muroidea</taxon>
        <taxon>Cricetidae</taxon>
        <taxon>Arvicolinae</taxon>
        <taxon>Myodes</taxon>
    </lineage>
</organism>
<evidence type="ECO:0000256" key="1">
    <source>
        <dbReference type="SAM" id="MobiDB-lite"/>
    </source>
</evidence>
<accession>A0AAW0I7I0</accession>
<feature type="region of interest" description="Disordered" evidence="1">
    <location>
        <begin position="49"/>
        <end position="94"/>
    </location>
</feature>
<reference evidence="3 4" key="1">
    <citation type="journal article" date="2023" name="bioRxiv">
        <title>Conserved and derived expression patterns and positive selection on dental genes reveal complex evolutionary context of ever-growing rodent molars.</title>
        <authorList>
            <person name="Calamari Z.T."/>
            <person name="Song A."/>
            <person name="Cohen E."/>
            <person name="Akter M."/>
            <person name="Roy R.D."/>
            <person name="Hallikas O."/>
            <person name="Christensen M.M."/>
            <person name="Li P."/>
            <person name="Marangoni P."/>
            <person name="Jernvall J."/>
            <person name="Klein O.D."/>
        </authorList>
    </citation>
    <scope>NUCLEOTIDE SEQUENCE [LARGE SCALE GENOMIC DNA]</scope>
    <source>
        <strain evidence="3">V071</strain>
    </source>
</reference>
<keyword evidence="4" id="KW-1185">Reference proteome</keyword>
<dbReference type="InterPro" id="IPR026202">
    <property type="entry name" value="GOLGB1"/>
</dbReference>
<keyword evidence="2" id="KW-0812">Transmembrane</keyword>
<evidence type="ECO:0000313" key="4">
    <source>
        <dbReference type="Proteomes" id="UP001488838"/>
    </source>
</evidence>
<feature type="compositionally biased region" description="Polar residues" evidence="1">
    <location>
        <begin position="84"/>
        <end position="94"/>
    </location>
</feature>
<protein>
    <recommendedName>
        <fullName evidence="5">Golgin-84</fullName>
    </recommendedName>
</protein>
<name>A0AAW0I7I0_MYOGA</name>
<dbReference type="EMBL" id="JBBHLL010000201">
    <property type="protein sequence ID" value="KAK7810219.1"/>
    <property type="molecule type" value="Genomic_DNA"/>
</dbReference>
<feature type="transmembrane region" description="Helical" evidence="2">
    <location>
        <begin position="182"/>
        <end position="204"/>
    </location>
</feature>
<dbReference type="SUPFAM" id="SSF90257">
    <property type="entry name" value="Myosin rod fragments"/>
    <property type="match status" value="1"/>
</dbReference>
<comment type="caution">
    <text evidence="3">The sequence shown here is derived from an EMBL/GenBank/DDBJ whole genome shotgun (WGS) entry which is preliminary data.</text>
</comment>
<dbReference type="Proteomes" id="UP001488838">
    <property type="component" value="Unassembled WGS sequence"/>
</dbReference>
<evidence type="ECO:0000313" key="3">
    <source>
        <dbReference type="EMBL" id="KAK7810219.1"/>
    </source>
</evidence>
<evidence type="ECO:0008006" key="5">
    <source>
        <dbReference type="Google" id="ProtNLM"/>
    </source>
</evidence>
<evidence type="ECO:0000256" key="2">
    <source>
        <dbReference type="SAM" id="Phobius"/>
    </source>
</evidence>
<proteinExistence type="predicted"/>